<evidence type="ECO:0000256" key="1">
    <source>
        <dbReference type="SAM" id="MobiDB-lite"/>
    </source>
</evidence>
<evidence type="ECO:0008006" key="4">
    <source>
        <dbReference type="Google" id="ProtNLM"/>
    </source>
</evidence>
<evidence type="ECO:0000313" key="2">
    <source>
        <dbReference type="EnsemblMetazoa" id="XP_019863609.1"/>
    </source>
</evidence>
<sequence>MWVWSWPHLLFEHSHFQPHLCPTCSEILQPPMPTTRSVRYKERVLPIEESVRAKETVEPTTDISTAAKESNRTKESADYPTAKKSVQSAHRVDTRRSVRTKRKMERVGQCTVNNGIAKDAVPPTTYATKRNVKSKVKSDCSLKQCSHPDESNWVFCCSCNQWYHCYCYKISFQKAKSKNFKFTCNNCK</sequence>
<proteinExistence type="predicted"/>
<name>A0AAN0K2V2_AMPQE</name>
<evidence type="ECO:0000313" key="3">
    <source>
        <dbReference type="Proteomes" id="UP000007879"/>
    </source>
</evidence>
<feature type="region of interest" description="Disordered" evidence="1">
    <location>
        <begin position="51"/>
        <end position="104"/>
    </location>
</feature>
<keyword evidence="3" id="KW-1185">Reference proteome</keyword>
<feature type="compositionally biased region" description="Polar residues" evidence="1">
    <location>
        <begin position="58"/>
        <end position="68"/>
    </location>
</feature>
<dbReference type="GeneID" id="109592654"/>
<dbReference type="EnsemblMetazoa" id="XM_020008050.1">
    <property type="protein sequence ID" value="XP_019863609.1"/>
    <property type="gene ID" value="LOC109592654"/>
</dbReference>
<dbReference type="Gene3D" id="3.30.40.10">
    <property type="entry name" value="Zinc/RING finger domain, C3HC4 (zinc finger)"/>
    <property type="match status" value="1"/>
</dbReference>
<dbReference type="InterPro" id="IPR011011">
    <property type="entry name" value="Znf_FYVE_PHD"/>
</dbReference>
<reference evidence="3" key="1">
    <citation type="journal article" date="2010" name="Nature">
        <title>The Amphimedon queenslandica genome and the evolution of animal complexity.</title>
        <authorList>
            <person name="Srivastava M."/>
            <person name="Simakov O."/>
            <person name="Chapman J."/>
            <person name="Fahey B."/>
            <person name="Gauthier M.E."/>
            <person name="Mitros T."/>
            <person name="Richards G.S."/>
            <person name="Conaco C."/>
            <person name="Dacre M."/>
            <person name="Hellsten U."/>
            <person name="Larroux C."/>
            <person name="Putnam N.H."/>
            <person name="Stanke M."/>
            <person name="Adamska M."/>
            <person name="Darling A."/>
            <person name="Degnan S.M."/>
            <person name="Oakley T.H."/>
            <person name="Plachetzki D.C."/>
            <person name="Zhai Y."/>
            <person name="Adamski M."/>
            <person name="Calcino A."/>
            <person name="Cummins S.F."/>
            <person name="Goodstein D.M."/>
            <person name="Harris C."/>
            <person name="Jackson D.J."/>
            <person name="Leys S.P."/>
            <person name="Shu S."/>
            <person name="Woodcroft B.J."/>
            <person name="Vervoort M."/>
            <person name="Kosik K.S."/>
            <person name="Manning G."/>
            <person name="Degnan B.M."/>
            <person name="Rokhsar D.S."/>
        </authorList>
    </citation>
    <scope>NUCLEOTIDE SEQUENCE [LARGE SCALE GENOMIC DNA]</scope>
</reference>
<dbReference type="SUPFAM" id="SSF57903">
    <property type="entry name" value="FYVE/PHD zinc finger"/>
    <property type="match status" value="1"/>
</dbReference>
<dbReference type="Proteomes" id="UP000007879">
    <property type="component" value="Unassembled WGS sequence"/>
</dbReference>
<accession>A0AAN0K2V2</accession>
<dbReference type="RefSeq" id="XP_019863609.1">
    <property type="nucleotide sequence ID" value="XM_020008050.1"/>
</dbReference>
<dbReference type="AlphaFoldDB" id="A0AAN0K2V2"/>
<reference evidence="2" key="2">
    <citation type="submission" date="2024-06" db="UniProtKB">
        <authorList>
            <consortium name="EnsemblMetazoa"/>
        </authorList>
    </citation>
    <scope>IDENTIFICATION</scope>
</reference>
<protein>
    <recommendedName>
        <fullName evidence="4">Zinc finger PHD-type domain-containing protein</fullName>
    </recommendedName>
</protein>
<organism evidence="2 3">
    <name type="scientific">Amphimedon queenslandica</name>
    <name type="common">Sponge</name>
    <dbReference type="NCBI Taxonomy" id="400682"/>
    <lineage>
        <taxon>Eukaryota</taxon>
        <taxon>Metazoa</taxon>
        <taxon>Porifera</taxon>
        <taxon>Demospongiae</taxon>
        <taxon>Heteroscleromorpha</taxon>
        <taxon>Haplosclerida</taxon>
        <taxon>Niphatidae</taxon>
        <taxon>Amphimedon</taxon>
    </lineage>
</organism>
<dbReference type="InterPro" id="IPR013083">
    <property type="entry name" value="Znf_RING/FYVE/PHD"/>
</dbReference>